<name>A0A8H8DK83_9FUNG</name>
<sequence length="79" mass="9112">MDLDRTTTTTVFYTDASAYAIGGRVGQDTEQGKYDKPTLFWSRTMKDAESRYWTRELLALVETSFRLPVPGRTNIDRQD</sequence>
<dbReference type="InterPro" id="IPR043502">
    <property type="entry name" value="DNA/RNA_pol_sf"/>
</dbReference>
<dbReference type="Pfam" id="PF17919">
    <property type="entry name" value="RT_RNaseH_2"/>
    <property type="match status" value="1"/>
</dbReference>
<reference evidence="2 3" key="1">
    <citation type="journal article" name="Sci. Rep.">
        <title>Genome-scale phylogenetic analyses confirm Olpidium as the closest living zoosporic fungus to the non-flagellated, terrestrial fungi.</title>
        <authorList>
            <person name="Chang Y."/>
            <person name="Rochon D."/>
            <person name="Sekimoto S."/>
            <person name="Wang Y."/>
            <person name="Chovatia M."/>
            <person name="Sandor L."/>
            <person name="Salamov A."/>
            <person name="Grigoriev I.V."/>
            <person name="Stajich J.E."/>
            <person name="Spatafora J.W."/>
        </authorList>
    </citation>
    <scope>NUCLEOTIDE SEQUENCE [LARGE SCALE GENOMIC DNA]</scope>
    <source>
        <strain evidence="2">S191</strain>
    </source>
</reference>
<protein>
    <recommendedName>
        <fullName evidence="1">Reverse transcriptase/retrotransposon-derived protein RNase H-like domain-containing protein</fullName>
    </recommendedName>
</protein>
<evidence type="ECO:0000313" key="2">
    <source>
        <dbReference type="EMBL" id="KAG5460852.1"/>
    </source>
</evidence>
<organism evidence="2 3">
    <name type="scientific">Olpidium bornovanus</name>
    <dbReference type="NCBI Taxonomy" id="278681"/>
    <lineage>
        <taxon>Eukaryota</taxon>
        <taxon>Fungi</taxon>
        <taxon>Fungi incertae sedis</taxon>
        <taxon>Olpidiomycota</taxon>
        <taxon>Olpidiomycotina</taxon>
        <taxon>Olpidiomycetes</taxon>
        <taxon>Olpidiales</taxon>
        <taxon>Olpidiaceae</taxon>
        <taxon>Olpidium</taxon>
    </lineage>
</organism>
<dbReference type="OrthoDB" id="10058156at2759"/>
<evidence type="ECO:0000259" key="1">
    <source>
        <dbReference type="Pfam" id="PF17919"/>
    </source>
</evidence>
<dbReference type="InterPro" id="IPR041577">
    <property type="entry name" value="RT_RNaseH_2"/>
</dbReference>
<comment type="caution">
    <text evidence="2">The sequence shown here is derived from an EMBL/GenBank/DDBJ whole genome shotgun (WGS) entry which is preliminary data.</text>
</comment>
<keyword evidence="3" id="KW-1185">Reference proteome</keyword>
<accession>A0A8H8DK83</accession>
<dbReference type="AlphaFoldDB" id="A0A8H8DK83"/>
<evidence type="ECO:0000313" key="3">
    <source>
        <dbReference type="Proteomes" id="UP000673691"/>
    </source>
</evidence>
<dbReference type="Proteomes" id="UP000673691">
    <property type="component" value="Unassembled WGS sequence"/>
</dbReference>
<proteinExistence type="predicted"/>
<gene>
    <name evidence="2" type="ORF">BJ554DRAFT_7050</name>
</gene>
<dbReference type="EMBL" id="JAEFCI010004601">
    <property type="protein sequence ID" value="KAG5460852.1"/>
    <property type="molecule type" value="Genomic_DNA"/>
</dbReference>
<feature type="domain" description="Reverse transcriptase/retrotransposon-derived protein RNase H-like" evidence="1">
    <location>
        <begin position="6"/>
        <end position="62"/>
    </location>
</feature>
<dbReference type="SUPFAM" id="SSF56672">
    <property type="entry name" value="DNA/RNA polymerases"/>
    <property type="match status" value="1"/>
</dbReference>